<dbReference type="InterPro" id="IPR004923">
    <property type="entry name" value="FTR1/Fip1/EfeU"/>
</dbReference>
<dbReference type="Proteomes" id="UP001579974">
    <property type="component" value="Unassembled WGS sequence"/>
</dbReference>
<comment type="caution">
    <text evidence="7">The sequence shown here is derived from an EMBL/GenBank/DDBJ whole genome shotgun (WGS) entry which is preliminary data.</text>
</comment>
<comment type="similarity">
    <text evidence="2">Belongs to the oxidase-dependent Fe transporter (OFeT) (TC 9.A.10.1) family.</text>
</comment>
<dbReference type="Pfam" id="PF03239">
    <property type="entry name" value="FTR1"/>
    <property type="match status" value="1"/>
</dbReference>
<feature type="transmembrane region" description="Helical" evidence="6">
    <location>
        <begin position="241"/>
        <end position="260"/>
    </location>
</feature>
<evidence type="ECO:0000256" key="4">
    <source>
        <dbReference type="ARBA" id="ARBA00022989"/>
    </source>
</evidence>
<name>A0ABV5AD61_9BACL</name>
<evidence type="ECO:0000256" key="1">
    <source>
        <dbReference type="ARBA" id="ARBA00004141"/>
    </source>
</evidence>
<proteinExistence type="inferred from homology"/>
<feature type="transmembrane region" description="Helical" evidence="6">
    <location>
        <begin position="124"/>
        <end position="145"/>
    </location>
</feature>
<keyword evidence="8" id="KW-1185">Reference proteome</keyword>
<feature type="transmembrane region" description="Helical" evidence="6">
    <location>
        <begin position="88"/>
        <end position="112"/>
    </location>
</feature>
<evidence type="ECO:0000256" key="3">
    <source>
        <dbReference type="ARBA" id="ARBA00022692"/>
    </source>
</evidence>
<feature type="transmembrane region" description="Helical" evidence="6">
    <location>
        <begin position="269"/>
        <end position="290"/>
    </location>
</feature>
<feature type="transmembrane region" description="Helical" evidence="6">
    <location>
        <begin position="57"/>
        <end position="76"/>
    </location>
</feature>
<sequence length="336" mass="36731">MNQVHKAMGIRRILVLAATVVVVGILVWQGVTANGNPDPTASHLSYGAAVVDTGILVFREGLETILVLSAITASLVRTRQVYWRPISTGAGLAFGATLVTWFVVVGIIALVGQTTPELDIQAGTGLLAIIVLLVVMNWFFHRIYWTGWISMHNRKKKEIIDTFESSSDASAMEAAKSVAYKGLLVLGFTSVYREGFEVDLFLQSTRMQLGSGVVVFGAAIGLFLSLIVAVLTFLAHRKLPYKRMLVLTGVMLGAVLLVMVGEQVQEMQLAGWMGTTLVPVHIPDWVGLWFCVFNNVQGLVAQLIAALFVIGSYFGAQYVRVWKPRRQHVRNTAVNS</sequence>
<evidence type="ECO:0000256" key="5">
    <source>
        <dbReference type="ARBA" id="ARBA00023136"/>
    </source>
</evidence>
<gene>
    <name evidence="7" type="ORF">KKP3000_003652</name>
</gene>
<evidence type="ECO:0000313" key="7">
    <source>
        <dbReference type="EMBL" id="MFB5190207.1"/>
    </source>
</evidence>
<keyword evidence="3 6" id="KW-0812">Transmembrane</keyword>
<keyword evidence="4 6" id="KW-1133">Transmembrane helix</keyword>
<accession>A0ABV5AD61</accession>
<organism evidence="7 8">
    <name type="scientific">Alicyclobacillus fastidiosus</name>
    <dbReference type="NCBI Taxonomy" id="392011"/>
    <lineage>
        <taxon>Bacteria</taxon>
        <taxon>Bacillati</taxon>
        <taxon>Bacillota</taxon>
        <taxon>Bacilli</taxon>
        <taxon>Bacillales</taxon>
        <taxon>Alicyclobacillaceae</taxon>
        <taxon>Alicyclobacillus</taxon>
    </lineage>
</organism>
<reference evidence="7 8" key="1">
    <citation type="journal article" date="2024" name="Int. J. Mol. Sci.">
        <title>Exploration of Alicyclobacillus spp. Genome in Search of Antibiotic Resistance.</title>
        <authorList>
            <person name="Bucka-Kolendo J."/>
            <person name="Kiousi D.E."/>
            <person name="Dekowska A."/>
            <person name="Mikolajczuk-Szczyrba A."/>
            <person name="Karadedos D.M."/>
            <person name="Michael P."/>
            <person name="Galanis A."/>
            <person name="Sokolowska B."/>
        </authorList>
    </citation>
    <scope>NUCLEOTIDE SEQUENCE [LARGE SCALE GENOMIC DNA]</scope>
    <source>
        <strain evidence="7 8">KKP 3000</strain>
    </source>
</reference>
<keyword evidence="5 6" id="KW-0472">Membrane</keyword>
<evidence type="ECO:0000256" key="2">
    <source>
        <dbReference type="ARBA" id="ARBA00008333"/>
    </source>
</evidence>
<dbReference type="PANTHER" id="PTHR31632">
    <property type="entry name" value="IRON TRANSPORTER FTH1"/>
    <property type="match status" value="1"/>
</dbReference>
<evidence type="ECO:0000313" key="8">
    <source>
        <dbReference type="Proteomes" id="UP001579974"/>
    </source>
</evidence>
<dbReference type="EMBL" id="JBDXSU010000005">
    <property type="protein sequence ID" value="MFB5190207.1"/>
    <property type="molecule type" value="Genomic_DNA"/>
</dbReference>
<dbReference type="RefSeq" id="WP_275473737.1">
    <property type="nucleotide sequence ID" value="NZ_CP162940.1"/>
</dbReference>
<feature type="transmembrane region" description="Helical" evidence="6">
    <location>
        <begin position="296"/>
        <end position="316"/>
    </location>
</feature>
<comment type="subcellular location">
    <subcellularLocation>
        <location evidence="1">Membrane</location>
        <topology evidence="1">Multi-pass membrane protein</topology>
    </subcellularLocation>
</comment>
<protein>
    <submittedName>
        <fullName evidence="7">FTR1 family protein</fullName>
    </submittedName>
</protein>
<evidence type="ECO:0000256" key="6">
    <source>
        <dbReference type="SAM" id="Phobius"/>
    </source>
</evidence>
<feature type="transmembrane region" description="Helical" evidence="6">
    <location>
        <begin position="213"/>
        <end position="235"/>
    </location>
</feature>
<dbReference type="PANTHER" id="PTHR31632:SF2">
    <property type="entry name" value="PLASMA MEMBRANE IRON PERMEASE"/>
    <property type="match status" value="1"/>
</dbReference>